<sequence length="138" mass="15131">MRRIIVWMSVSLDGFIEGPNRELDWHRVDEELHQHVNDELRTKGAFLHGRRTYELMAGFWPTADQDPAASATTREFAGIWREMPKVVYSRTLARAGVPLSVTPAANVIRRGSRVPAAAVRAGPGRPAAGATDGGRADG</sequence>
<reference evidence="3 4" key="1">
    <citation type="submission" date="2018-05" db="EMBL/GenBank/DDBJ databases">
        <title>Micromonosporas from Atacama Desert.</title>
        <authorList>
            <person name="Carro L."/>
            <person name="Golinska P."/>
            <person name="Klenk H.-P."/>
            <person name="Goodfellow M."/>
        </authorList>
    </citation>
    <scope>NUCLEOTIDE SEQUENCE [LARGE SCALE GENOMIC DNA]</scope>
    <source>
        <strain evidence="3 4">4G51</strain>
    </source>
</reference>
<dbReference type="RefSeq" id="WP_109802650.1">
    <property type="nucleotide sequence ID" value="NZ_QGKS01000244.1"/>
</dbReference>
<dbReference type="Gene3D" id="3.40.430.10">
    <property type="entry name" value="Dihydrofolate Reductase, subunit A"/>
    <property type="match status" value="1"/>
</dbReference>
<organism evidence="3 4">
    <name type="scientific">Micromonospora sicca</name>
    <dbReference type="NCBI Taxonomy" id="2202420"/>
    <lineage>
        <taxon>Bacteria</taxon>
        <taxon>Bacillati</taxon>
        <taxon>Actinomycetota</taxon>
        <taxon>Actinomycetes</taxon>
        <taxon>Micromonosporales</taxon>
        <taxon>Micromonosporaceae</taxon>
        <taxon>Micromonospora</taxon>
    </lineage>
</organism>
<evidence type="ECO:0000313" key="4">
    <source>
        <dbReference type="Proteomes" id="UP000246050"/>
    </source>
</evidence>
<dbReference type="GO" id="GO:0009231">
    <property type="term" value="P:riboflavin biosynthetic process"/>
    <property type="evidence" value="ECO:0007669"/>
    <property type="project" value="InterPro"/>
</dbReference>
<dbReference type="InterPro" id="IPR002734">
    <property type="entry name" value="RibDG_C"/>
</dbReference>
<dbReference type="AlphaFoldDB" id="A0A317DIU0"/>
<evidence type="ECO:0000256" key="1">
    <source>
        <dbReference type="SAM" id="MobiDB-lite"/>
    </source>
</evidence>
<evidence type="ECO:0000313" key="3">
    <source>
        <dbReference type="EMBL" id="PWR14150.1"/>
    </source>
</evidence>
<evidence type="ECO:0000259" key="2">
    <source>
        <dbReference type="Pfam" id="PF01872"/>
    </source>
</evidence>
<feature type="compositionally biased region" description="Low complexity" evidence="1">
    <location>
        <begin position="116"/>
        <end position="130"/>
    </location>
</feature>
<dbReference type="InterPro" id="IPR024072">
    <property type="entry name" value="DHFR-like_dom_sf"/>
</dbReference>
<dbReference type="Proteomes" id="UP000246050">
    <property type="component" value="Unassembled WGS sequence"/>
</dbReference>
<feature type="region of interest" description="Disordered" evidence="1">
    <location>
        <begin position="116"/>
        <end position="138"/>
    </location>
</feature>
<dbReference type="EMBL" id="QGKS01000244">
    <property type="protein sequence ID" value="PWR14150.1"/>
    <property type="molecule type" value="Genomic_DNA"/>
</dbReference>
<name>A0A317DIU0_9ACTN</name>
<proteinExistence type="predicted"/>
<dbReference type="GO" id="GO:0008703">
    <property type="term" value="F:5-amino-6-(5-phosphoribosylamino)uracil reductase activity"/>
    <property type="evidence" value="ECO:0007669"/>
    <property type="project" value="InterPro"/>
</dbReference>
<dbReference type="Pfam" id="PF01872">
    <property type="entry name" value="RibD_C"/>
    <property type="match status" value="1"/>
</dbReference>
<gene>
    <name evidence="3" type="ORF">DKT69_17740</name>
</gene>
<feature type="domain" description="Bacterial bifunctional deaminase-reductase C-terminal" evidence="2">
    <location>
        <begin position="4"/>
        <end position="93"/>
    </location>
</feature>
<dbReference type="SUPFAM" id="SSF53597">
    <property type="entry name" value="Dihydrofolate reductase-like"/>
    <property type="match status" value="1"/>
</dbReference>
<dbReference type="OrthoDB" id="195113at2"/>
<protein>
    <submittedName>
        <fullName evidence="3">Deaminase</fullName>
    </submittedName>
</protein>
<comment type="caution">
    <text evidence="3">The sequence shown here is derived from an EMBL/GenBank/DDBJ whole genome shotgun (WGS) entry which is preliminary data.</text>
</comment>
<accession>A0A317DIU0</accession>